<evidence type="ECO:0000313" key="5">
    <source>
        <dbReference type="EMBL" id="PBK59073.1"/>
    </source>
</evidence>
<keyword evidence="2" id="KW-0808">Transferase</keyword>
<dbReference type="InterPro" id="IPR013024">
    <property type="entry name" value="GGCT-like"/>
</dbReference>
<dbReference type="GO" id="GO:0016740">
    <property type="term" value="F:transferase activity"/>
    <property type="evidence" value="ECO:0007669"/>
    <property type="project" value="UniProtKB-KW"/>
</dbReference>
<feature type="domain" description="Gamma-glutamylcyclotransferase AIG2-like" evidence="4">
    <location>
        <begin position="15"/>
        <end position="135"/>
    </location>
</feature>
<dbReference type="InterPro" id="IPR036568">
    <property type="entry name" value="GGCT-like_sf"/>
</dbReference>
<evidence type="ECO:0000256" key="3">
    <source>
        <dbReference type="ARBA" id="ARBA00030602"/>
    </source>
</evidence>
<dbReference type="CDD" id="cd06661">
    <property type="entry name" value="GGCT_like"/>
    <property type="match status" value="1"/>
</dbReference>
<name>A0A2H3B5F3_9AGAR</name>
<organism evidence="5 6">
    <name type="scientific">Armillaria solidipes</name>
    <dbReference type="NCBI Taxonomy" id="1076256"/>
    <lineage>
        <taxon>Eukaryota</taxon>
        <taxon>Fungi</taxon>
        <taxon>Dikarya</taxon>
        <taxon>Basidiomycota</taxon>
        <taxon>Agaricomycotina</taxon>
        <taxon>Agaricomycetes</taxon>
        <taxon>Agaricomycetidae</taxon>
        <taxon>Agaricales</taxon>
        <taxon>Marasmiineae</taxon>
        <taxon>Physalacriaceae</taxon>
        <taxon>Armillaria</taxon>
    </lineage>
</organism>
<dbReference type="InterPro" id="IPR009288">
    <property type="entry name" value="AIG2-like_dom"/>
</dbReference>
<reference evidence="6" key="1">
    <citation type="journal article" date="2017" name="Nat. Ecol. Evol.">
        <title>Genome expansion and lineage-specific genetic innovations in the forest pathogenic fungi Armillaria.</title>
        <authorList>
            <person name="Sipos G."/>
            <person name="Prasanna A.N."/>
            <person name="Walter M.C."/>
            <person name="O'Connor E."/>
            <person name="Balint B."/>
            <person name="Krizsan K."/>
            <person name="Kiss B."/>
            <person name="Hess J."/>
            <person name="Varga T."/>
            <person name="Slot J."/>
            <person name="Riley R."/>
            <person name="Boka B."/>
            <person name="Rigling D."/>
            <person name="Barry K."/>
            <person name="Lee J."/>
            <person name="Mihaltcheva S."/>
            <person name="LaButti K."/>
            <person name="Lipzen A."/>
            <person name="Waldron R."/>
            <person name="Moloney N.M."/>
            <person name="Sperisen C."/>
            <person name="Kredics L."/>
            <person name="Vagvoelgyi C."/>
            <person name="Patrignani A."/>
            <person name="Fitzpatrick D."/>
            <person name="Nagy I."/>
            <person name="Doyle S."/>
            <person name="Anderson J.B."/>
            <person name="Grigoriev I.V."/>
            <person name="Gueldener U."/>
            <person name="Muensterkoetter M."/>
            <person name="Nagy L.G."/>
        </authorList>
    </citation>
    <scope>NUCLEOTIDE SEQUENCE [LARGE SCALE GENOMIC DNA]</scope>
    <source>
        <strain evidence="6">28-4</strain>
    </source>
</reference>
<sequence length="164" mass="18235">MAITPPEPPLTPRPLFLYGTLRAMPLLAWALTGDSRKTDVVAPLVKPAELKGYARFSLLGKDYPALIKHNETSIVDGLLLCPQNKSQRRKLDDFEGEAYTVTPVQVAVVGEEGQMVEADIYLWNGERDAVSADCWDLDTFIKERLDDWIELFGGVQLVGDDEDA</sequence>
<dbReference type="Proteomes" id="UP000218334">
    <property type="component" value="Unassembled WGS sequence"/>
</dbReference>
<protein>
    <recommendedName>
        <fullName evidence="3">Putative gamma-glutamylcyclotransferase</fullName>
    </recommendedName>
</protein>
<dbReference type="AlphaFoldDB" id="A0A2H3B5F3"/>
<dbReference type="EMBL" id="KZ293514">
    <property type="protein sequence ID" value="PBK59073.1"/>
    <property type="molecule type" value="Genomic_DNA"/>
</dbReference>
<evidence type="ECO:0000256" key="2">
    <source>
        <dbReference type="ARBA" id="ARBA00022679"/>
    </source>
</evidence>
<accession>A0A2H3B5F3</accession>
<gene>
    <name evidence="5" type="ORF">ARMSODRAFT_1090981</name>
</gene>
<evidence type="ECO:0000313" key="6">
    <source>
        <dbReference type="Proteomes" id="UP000218334"/>
    </source>
</evidence>
<dbReference type="Pfam" id="PF06094">
    <property type="entry name" value="GGACT"/>
    <property type="match status" value="1"/>
</dbReference>
<evidence type="ECO:0000256" key="1">
    <source>
        <dbReference type="ARBA" id="ARBA00008861"/>
    </source>
</evidence>
<keyword evidence="6" id="KW-1185">Reference proteome</keyword>
<evidence type="ECO:0000259" key="4">
    <source>
        <dbReference type="Pfam" id="PF06094"/>
    </source>
</evidence>
<proteinExistence type="inferred from homology"/>
<comment type="similarity">
    <text evidence="1">Belongs to the gamma-glutamylcyclotransferase family.</text>
</comment>
<dbReference type="InterPro" id="IPR045038">
    <property type="entry name" value="AIG2-like"/>
</dbReference>
<dbReference type="PANTHER" id="PTHR31544:SF2">
    <property type="entry name" value="AIG2-LIKE PROTEIN D"/>
    <property type="match status" value="1"/>
</dbReference>
<dbReference type="SUPFAM" id="SSF110857">
    <property type="entry name" value="Gamma-glutamyl cyclotransferase-like"/>
    <property type="match status" value="1"/>
</dbReference>
<dbReference type="Gene3D" id="3.10.490.10">
    <property type="entry name" value="Gamma-glutamyl cyclotransferase-like"/>
    <property type="match status" value="1"/>
</dbReference>
<dbReference type="PANTHER" id="PTHR31544">
    <property type="entry name" value="AIG2-LIKE PROTEIN D"/>
    <property type="match status" value="1"/>
</dbReference>